<dbReference type="InterPro" id="IPR007563">
    <property type="entry name" value="DUF554"/>
</dbReference>
<keyword evidence="1" id="KW-0812">Transmembrane</keyword>
<evidence type="ECO:0008006" key="4">
    <source>
        <dbReference type="Google" id="ProtNLM"/>
    </source>
</evidence>
<organism evidence="2 3">
    <name type="scientific">Maledivibacter halophilus</name>
    <dbReference type="NCBI Taxonomy" id="36842"/>
    <lineage>
        <taxon>Bacteria</taxon>
        <taxon>Bacillati</taxon>
        <taxon>Bacillota</taxon>
        <taxon>Clostridia</taxon>
        <taxon>Peptostreptococcales</taxon>
        <taxon>Caminicellaceae</taxon>
        <taxon>Maledivibacter</taxon>
    </lineage>
</organism>
<feature type="transmembrane region" description="Helical" evidence="1">
    <location>
        <begin position="197"/>
        <end position="219"/>
    </location>
</feature>
<reference evidence="2 3" key="1">
    <citation type="submission" date="2017-02" db="EMBL/GenBank/DDBJ databases">
        <authorList>
            <person name="Peterson S.W."/>
        </authorList>
    </citation>
    <scope>NUCLEOTIDE SEQUENCE [LARGE SCALE GENOMIC DNA]</scope>
    <source>
        <strain evidence="2 3">M1</strain>
    </source>
</reference>
<proteinExistence type="predicted"/>
<dbReference type="EMBL" id="FUZT01000013">
    <property type="protein sequence ID" value="SKC85153.1"/>
    <property type="molecule type" value="Genomic_DNA"/>
</dbReference>
<dbReference type="Pfam" id="PF04474">
    <property type="entry name" value="DUF554"/>
    <property type="match status" value="1"/>
</dbReference>
<dbReference type="PANTHER" id="PTHR36111">
    <property type="entry name" value="INNER MEMBRANE PROTEIN-RELATED"/>
    <property type="match status" value="1"/>
</dbReference>
<keyword evidence="3" id="KW-1185">Reference proteome</keyword>
<feature type="transmembrane region" description="Helical" evidence="1">
    <location>
        <begin position="32"/>
        <end position="49"/>
    </location>
</feature>
<evidence type="ECO:0000313" key="3">
    <source>
        <dbReference type="Proteomes" id="UP000190285"/>
    </source>
</evidence>
<evidence type="ECO:0000256" key="1">
    <source>
        <dbReference type="SAM" id="Phobius"/>
    </source>
</evidence>
<feature type="transmembrane region" description="Helical" evidence="1">
    <location>
        <begin position="121"/>
        <end position="140"/>
    </location>
</feature>
<gene>
    <name evidence="2" type="ORF">SAMN02194393_04331</name>
</gene>
<evidence type="ECO:0000313" key="2">
    <source>
        <dbReference type="EMBL" id="SKC85153.1"/>
    </source>
</evidence>
<name>A0A1T5MAN3_9FIRM</name>
<dbReference type="RefSeq" id="WP_079494581.1">
    <property type="nucleotide sequence ID" value="NZ_FUZT01000013.1"/>
</dbReference>
<feature type="transmembrane region" description="Helical" evidence="1">
    <location>
        <begin position="6"/>
        <end position="25"/>
    </location>
</feature>
<feature type="transmembrane region" description="Helical" evidence="1">
    <location>
        <begin position="231"/>
        <end position="249"/>
    </location>
</feature>
<dbReference type="OrthoDB" id="9797976at2"/>
<accession>A0A1T5MAN3</accession>
<dbReference type="PANTHER" id="PTHR36111:SF2">
    <property type="entry name" value="INNER MEMBRANE PROTEIN"/>
    <property type="match status" value="1"/>
</dbReference>
<dbReference type="Proteomes" id="UP000190285">
    <property type="component" value="Unassembled WGS sequence"/>
</dbReference>
<keyword evidence="1" id="KW-1133">Transmembrane helix</keyword>
<feature type="transmembrane region" description="Helical" evidence="1">
    <location>
        <begin position="160"/>
        <end position="185"/>
    </location>
</feature>
<keyword evidence="1" id="KW-0472">Membrane</keyword>
<dbReference type="AlphaFoldDB" id="A0A1T5MAN3"/>
<feature type="transmembrane region" description="Helical" evidence="1">
    <location>
        <begin position="55"/>
        <end position="72"/>
    </location>
</feature>
<protein>
    <recommendedName>
        <fullName evidence="4">Membrane protein YdfK</fullName>
    </recommendedName>
</protein>
<sequence length="251" mass="26877">MLGTIVNSLAIVGGSILGLLFRGGIPDKYNKTVLQSIGLAVILIGLMNALKAENILLLIFSLVIGSIIGELLKIEDRLEKLGNSIENTMDKLENHFNSKFKLLGNLSSGMFSTGNDSISKGFVNASLMYCIGSMAIIGALESGLANNHQTLFAKSVLDGISSIAFASSLGVGVLFSAIPVFLYQGFITITAFSMKQFLLTSVVTEMSAVGGLLIFALGINILQIKKIKVGNMLPAIFIPLIFHIIKLFIYR</sequence>